<dbReference type="STRING" id="412690.SAMN04489834_3493"/>
<organism evidence="2 3">
    <name type="scientific">Microterricola viridarii</name>
    <dbReference type="NCBI Taxonomy" id="412690"/>
    <lineage>
        <taxon>Bacteria</taxon>
        <taxon>Bacillati</taxon>
        <taxon>Actinomycetota</taxon>
        <taxon>Actinomycetes</taxon>
        <taxon>Micrococcales</taxon>
        <taxon>Microbacteriaceae</taxon>
        <taxon>Microterricola</taxon>
    </lineage>
</organism>
<dbReference type="InterPro" id="IPR003615">
    <property type="entry name" value="HNH_nuc"/>
</dbReference>
<dbReference type="Pfam" id="PF02720">
    <property type="entry name" value="DUF222"/>
    <property type="match status" value="1"/>
</dbReference>
<dbReference type="Proteomes" id="UP000181956">
    <property type="component" value="Chromosome I"/>
</dbReference>
<dbReference type="AlphaFoldDB" id="A0A1H1ZL58"/>
<dbReference type="RefSeq" id="WP_172829750.1">
    <property type="nucleotide sequence ID" value="NZ_LT629742.1"/>
</dbReference>
<gene>
    <name evidence="2" type="ORF">SAMN04489834_3493</name>
</gene>
<dbReference type="Gene3D" id="1.10.30.50">
    <property type="match status" value="1"/>
</dbReference>
<proteinExistence type="predicted"/>
<name>A0A1H1ZL58_9MICO</name>
<sequence length="464" mass="49751">MNEALETLADSVDALASAWEQASPASFAGPLSEALGRQVEADFEGMTDSTLISTVERLQNVVRAADALRMRAAAEVGRRSRPELGPERLCTRQGSNSAPGFLSEVMRVPIGEAAKLQRLGERTASGLSFSGAVIPPPFPAVAAALTAGTIGTDAAAHIVRMLESVAPRADREHMARAEESLVHAAETLTVATILQLCQAWRDRLDQDGVRPREDELRSRRALTRRTTADGMTELHVVLDPESAAIVVTAVDGIVSAQLHANRENDDPALADGRELPALRLDALVDIARHALGCEKTMPALRSTTVVVRTTLEELTSGLGTAEIDGVADGLSAASARRLAASAEIIPIVLGGRSEVLDLGRARRSFTRAQRIALAERDGGCAWPGCPHPPGYTEAHHLEWWERDDGPTDLCNGILLCSGCHHRIHDNGWQVEIIDNVPWFIPPASVDPDRTPRRGGRISIDTIAC</sequence>
<evidence type="ECO:0000313" key="2">
    <source>
        <dbReference type="EMBL" id="SDT34172.1"/>
    </source>
</evidence>
<protein>
    <recommendedName>
        <fullName evidence="1">DUF222 domain-containing protein</fullName>
    </recommendedName>
</protein>
<accession>A0A1H1ZL58</accession>
<dbReference type="CDD" id="cd00085">
    <property type="entry name" value="HNHc"/>
    <property type="match status" value="1"/>
</dbReference>
<evidence type="ECO:0000259" key="1">
    <source>
        <dbReference type="Pfam" id="PF02720"/>
    </source>
</evidence>
<reference evidence="3" key="1">
    <citation type="submission" date="2016-10" db="EMBL/GenBank/DDBJ databases">
        <authorList>
            <person name="Varghese N."/>
            <person name="Submissions S."/>
        </authorList>
    </citation>
    <scope>NUCLEOTIDE SEQUENCE [LARGE SCALE GENOMIC DNA]</scope>
    <source>
        <strain evidence="3">DSM 21772</strain>
    </source>
</reference>
<keyword evidence="3" id="KW-1185">Reference proteome</keyword>
<evidence type="ECO:0000313" key="3">
    <source>
        <dbReference type="Proteomes" id="UP000181956"/>
    </source>
</evidence>
<feature type="domain" description="DUF222" evidence="1">
    <location>
        <begin position="62"/>
        <end position="377"/>
    </location>
</feature>
<dbReference type="EMBL" id="LT629742">
    <property type="protein sequence ID" value="SDT34172.1"/>
    <property type="molecule type" value="Genomic_DNA"/>
</dbReference>
<dbReference type="InterPro" id="IPR003870">
    <property type="entry name" value="DUF222"/>
</dbReference>